<dbReference type="SUPFAM" id="SSF51735">
    <property type="entry name" value="NAD(P)-binding Rossmann-fold domains"/>
    <property type="match status" value="1"/>
</dbReference>
<reference evidence="4" key="1">
    <citation type="journal article" date="2019" name="Int. J. Syst. Evol. Microbiol.">
        <title>The Global Catalogue of Microorganisms (GCM) 10K type strain sequencing project: providing services to taxonomists for standard genome sequencing and annotation.</title>
        <authorList>
            <consortium name="The Broad Institute Genomics Platform"/>
            <consortium name="The Broad Institute Genome Sequencing Center for Infectious Disease"/>
            <person name="Wu L."/>
            <person name="Ma J."/>
        </authorList>
    </citation>
    <scope>NUCLEOTIDE SEQUENCE [LARGE SCALE GENOMIC DNA]</scope>
    <source>
        <strain evidence="4">KCTC 42087</strain>
    </source>
</reference>
<evidence type="ECO:0000256" key="1">
    <source>
        <dbReference type="SAM" id="MobiDB-lite"/>
    </source>
</evidence>
<dbReference type="Gene3D" id="2.30.110.10">
    <property type="entry name" value="Electron Transport, Fmn-binding Protein, Chain A"/>
    <property type="match status" value="1"/>
</dbReference>
<evidence type="ECO:0000313" key="4">
    <source>
        <dbReference type="Proteomes" id="UP001596074"/>
    </source>
</evidence>
<dbReference type="RefSeq" id="WP_378282050.1">
    <property type="nucleotide sequence ID" value="NZ_JBHSON010000014.1"/>
</dbReference>
<feature type="domain" description="NAD-dependent epimerase/dehydratase" evidence="2">
    <location>
        <begin position="3"/>
        <end position="187"/>
    </location>
</feature>
<dbReference type="SUPFAM" id="SSF50475">
    <property type="entry name" value="FMN-binding split barrel"/>
    <property type="match status" value="1"/>
</dbReference>
<sequence length="523" mass="55559">MRVFLTGASGFVGSHTVRSLLDAGHRPRALVRDPGKAARVLARLGVPAGDVELVTGDMLDAATVNKALDGCDAAVHAAAAIGVTGSGTPGGGGDPENGLVRVNVAGTRNVVGGAVARGLERVVHVSTIAVFVPPPGPRITTDGPLAAPRTGYGRSKLAAERYVRDLQAEGAPVTIVYPGGVCGPDQPVLDALMEGLSAALDLAWPLPPGGVSVIDVRDLGEALARAATRPTPDRLLLGGHYLTWPQYADLCDRLTGVRCRRLRVPAGVMLGAGSLLDAAKRVRDFDYPLTRDAAEFMVRLVPTDDAPALDALSLTLRPLEETVEDGLRWLAESGHLRRAGKLAPRPPRTSAGKPAATKERPMPTLAKRYLGPVFERVSGAAWFSKVGPKIVPPLDRALHKASGGRFLLGQSLVPSLVLTTTGAVSGQPRRAPLACMPEPDGSWIVVGSNFGRERHPAWTGNLLKNPAAEVSFRGRTVKVTAALLEGPERDEVWPRLVRVWPVYDRYVERVDRRLRVFRLTPAP</sequence>
<dbReference type="Proteomes" id="UP001596074">
    <property type="component" value="Unassembled WGS sequence"/>
</dbReference>
<dbReference type="PANTHER" id="PTHR48079">
    <property type="entry name" value="PROTEIN YEEZ"/>
    <property type="match status" value="1"/>
</dbReference>
<dbReference type="PANTHER" id="PTHR48079:SF6">
    <property type="entry name" value="NAD(P)-BINDING DOMAIN-CONTAINING PROTEIN-RELATED"/>
    <property type="match status" value="1"/>
</dbReference>
<gene>
    <name evidence="3" type="ORF">ACFPZN_12460</name>
</gene>
<dbReference type="Pfam" id="PF01370">
    <property type="entry name" value="Epimerase"/>
    <property type="match status" value="1"/>
</dbReference>
<dbReference type="InterPro" id="IPR051783">
    <property type="entry name" value="NAD(P)-dependent_oxidoreduct"/>
</dbReference>
<dbReference type="Gene3D" id="3.40.50.720">
    <property type="entry name" value="NAD(P)-binding Rossmann-like Domain"/>
    <property type="match status" value="1"/>
</dbReference>
<evidence type="ECO:0000313" key="3">
    <source>
        <dbReference type="EMBL" id="MFC5746427.1"/>
    </source>
</evidence>
<feature type="region of interest" description="Disordered" evidence="1">
    <location>
        <begin position="338"/>
        <end position="359"/>
    </location>
</feature>
<accession>A0ABW0ZVH3</accession>
<proteinExistence type="predicted"/>
<dbReference type="EMBL" id="JBHSON010000014">
    <property type="protein sequence ID" value="MFC5746427.1"/>
    <property type="molecule type" value="Genomic_DNA"/>
</dbReference>
<evidence type="ECO:0000259" key="2">
    <source>
        <dbReference type="Pfam" id="PF01370"/>
    </source>
</evidence>
<dbReference type="InterPro" id="IPR036291">
    <property type="entry name" value="NAD(P)-bd_dom_sf"/>
</dbReference>
<keyword evidence="4" id="KW-1185">Reference proteome</keyword>
<organism evidence="3 4">
    <name type="scientific">Actinomadura rugatobispora</name>
    <dbReference type="NCBI Taxonomy" id="1994"/>
    <lineage>
        <taxon>Bacteria</taxon>
        <taxon>Bacillati</taxon>
        <taxon>Actinomycetota</taxon>
        <taxon>Actinomycetes</taxon>
        <taxon>Streptosporangiales</taxon>
        <taxon>Thermomonosporaceae</taxon>
        <taxon>Actinomadura</taxon>
    </lineage>
</organism>
<protein>
    <submittedName>
        <fullName evidence="3">Nitroreductase family deazaflavin-dependent oxidoreductase</fullName>
    </submittedName>
</protein>
<comment type="caution">
    <text evidence="3">The sequence shown here is derived from an EMBL/GenBank/DDBJ whole genome shotgun (WGS) entry which is preliminary data.</text>
</comment>
<name>A0ABW0ZVH3_9ACTN</name>
<dbReference type="NCBIfam" id="TIGR00026">
    <property type="entry name" value="hi_GC_TIGR00026"/>
    <property type="match status" value="1"/>
</dbReference>
<dbReference type="InterPro" id="IPR004378">
    <property type="entry name" value="F420H2_quin_Rdtase"/>
</dbReference>
<dbReference type="InterPro" id="IPR012349">
    <property type="entry name" value="Split_barrel_FMN-bd"/>
</dbReference>
<dbReference type="Pfam" id="PF04075">
    <property type="entry name" value="F420H2_quin_red"/>
    <property type="match status" value="1"/>
</dbReference>
<dbReference type="InterPro" id="IPR001509">
    <property type="entry name" value="Epimerase_deHydtase"/>
</dbReference>